<comment type="caution">
    <text evidence="2">The sequence shown here is derived from an EMBL/GenBank/DDBJ whole genome shotgun (WGS) entry which is preliminary data.</text>
</comment>
<feature type="domain" description="Integrase zinc-binding" evidence="1">
    <location>
        <begin position="16"/>
        <end position="66"/>
    </location>
</feature>
<organism evidence="2 3">
    <name type="scientific">Gossypium australe</name>
    <dbReference type="NCBI Taxonomy" id="47621"/>
    <lineage>
        <taxon>Eukaryota</taxon>
        <taxon>Viridiplantae</taxon>
        <taxon>Streptophyta</taxon>
        <taxon>Embryophyta</taxon>
        <taxon>Tracheophyta</taxon>
        <taxon>Spermatophyta</taxon>
        <taxon>Magnoliopsida</taxon>
        <taxon>eudicotyledons</taxon>
        <taxon>Gunneridae</taxon>
        <taxon>Pentapetalae</taxon>
        <taxon>rosids</taxon>
        <taxon>malvids</taxon>
        <taxon>Malvales</taxon>
        <taxon>Malvaceae</taxon>
        <taxon>Malvoideae</taxon>
        <taxon>Gossypium</taxon>
    </lineage>
</organism>
<protein>
    <submittedName>
        <fullName evidence="2">Transposon Ty3-I Gag-Pol polyprotein</fullName>
    </submittedName>
</protein>
<evidence type="ECO:0000313" key="3">
    <source>
        <dbReference type="Proteomes" id="UP000325315"/>
    </source>
</evidence>
<name>A0A5B6UG69_9ROSI</name>
<dbReference type="OrthoDB" id="7392499at2759"/>
<dbReference type="FunFam" id="1.10.340.70:FF:000001">
    <property type="entry name" value="Retrovirus-related Pol polyprotein from transposon gypsy-like Protein"/>
    <property type="match status" value="1"/>
</dbReference>
<dbReference type="EMBL" id="SMMG02000012">
    <property type="protein sequence ID" value="KAA3455786.1"/>
    <property type="molecule type" value="Genomic_DNA"/>
</dbReference>
<accession>A0A5B6UG69</accession>
<sequence length="66" mass="7609">MVGQVSKPSYSFGFHLHQKLFKKFHSSPIGGHVGITSTFHRVSSIFFWKGMHHDVQRFDSKCQVCQ</sequence>
<dbReference type="Pfam" id="PF17921">
    <property type="entry name" value="Integrase_H2C2"/>
    <property type="match status" value="1"/>
</dbReference>
<proteinExistence type="predicted"/>
<reference evidence="3" key="1">
    <citation type="journal article" date="2019" name="Plant Biotechnol. J.">
        <title>Genome sequencing of the Australian wild diploid species Gossypium australe highlights disease resistance and delayed gland morphogenesis.</title>
        <authorList>
            <person name="Cai Y."/>
            <person name="Cai X."/>
            <person name="Wang Q."/>
            <person name="Wang P."/>
            <person name="Zhang Y."/>
            <person name="Cai C."/>
            <person name="Xu Y."/>
            <person name="Wang K."/>
            <person name="Zhou Z."/>
            <person name="Wang C."/>
            <person name="Geng S."/>
            <person name="Li B."/>
            <person name="Dong Q."/>
            <person name="Hou Y."/>
            <person name="Wang H."/>
            <person name="Ai P."/>
            <person name="Liu Z."/>
            <person name="Yi F."/>
            <person name="Sun M."/>
            <person name="An G."/>
            <person name="Cheng J."/>
            <person name="Zhang Y."/>
            <person name="Shi Q."/>
            <person name="Xie Y."/>
            <person name="Shi X."/>
            <person name="Chang Y."/>
            <person name="Huang F."/>
            <person name="Chen Y."/>
            <person name="Hong S."/>
            <person name="Mi L."/>
            <person name="Sun Q."/>
            <person name="Zhang L."/>
            <person name="Zhou B."/>
            <person name="Peng R."/>
            <person name="Zhang X."/>
            <person name="Liu F."/>
        </authorList>
    </citation>
    <scope>NUCLEOTIDE SEQUENCE [LARGE SCALE GENOMIC DNA]</scope>
    <source>
        <strain evidence="3">cv. PA1801</strain>
    </source>
</reference>
<dbReference type="InterPro" id="IPR041588">
    <property type="entry name" value="Integrase_H2C2"/>
</dbReference>
<gene>
    <name evidence="2" type="ORF">EPI10_018778</name>
</gene>
<evidence type="ECO:0000313" key="2">
    <source>
        <dbReference type="EMBL" id="KAA3455786.1"/>
    </source>
</evidence>
<dbReference type="Proteomes" id="UP000325315">
    <property type="component" value="Unassembled WGS sequence"/>
</dbReference>
<dbReference type="Gene3D" id="1.10.340.70">
    <property type="match status" value="1"/>
</dbReference>
<dbReference type="AlphaFoldDB" id="A0A5B6UG69"/>
<keyword evidence="3" id="KW-1185">Reference proteome</keyword>
<evidence type="ECO:0000259" key="1">
    <source>
        <dbReference type="Pfam" id="PF17921"/>
    </source>
</evidence>